<proteinExistence type="predicted"/>
<comment type="caution">
    <text evidence="2">The sequence shown here is derived from an EMBL/GenBank/DDBJ whole genome shotgun (WGS) entry which is preliminary data.</text>
</comment>
<organism evidence="2 3">
    <name type="scientific">Prorocentrum cordatum</name>
    <dbReference type="NCBI Taxonomy" id="2364126"/>
    <lineage>
        <taxon>Eukaryota</taxon>
        <taxon>Sar</taxon>
        <taxon>Alveolata</taxon>
        <taxon>Dinophyceae</taxon>
        <taxon>Prorocentrales</taxon>
        <taxon>Prorocentraceae</taxon>
        <taxon>Prorocentrum</taxon>
    </lineage>
</organism>
<feature type="region of interest" description="Disordered" evidence="1">
    <location>
        <begin position="80"/>
        <end position="101"/>
    </location>
</feature>
<keyword evidence="3" id="KW-1185">Reference proteome</keyword>
<evidence type="ECO:0000256" key="1">
    <source>
        <dbReference type="SAM" id="MobiDB-lite"/>
    </source>
</evidence>
<evidence type="ECO:0000313" key="2">
    <source>
        <dbReference type="EMBL" id="CAK0851476.1"/>
    </source>
</evidence>
<reference evidence="2" key="1">
    <citation type="submission" date="2023-10" db="EMBL/GenBank/DDBJ databases">
        <authorList>
            <person name="Chen Y."/>
            <person name="Shah S."/>
            <person name="Dougan E. K."/>
            <person name="Thang M."/>
            <person name="Chan C."/>
        </authorList>
    </citation>
    <scope>NUCLEOTIDE SEQUENCE [LARGE SCALE GENOMIC DNA]</scope>
</reference>
<dbReference type="Proteomes" id="UP001189429">
    <property type="component" value="Unassembled WGS sequence"/>
</dbReference>
<protein>
    <recommendedName>
        <fullName evidence="4">Core-binding (CB) domain-containing protein</fullName>
    </recommendedName>
</protein>
<evidence type="ECO:0008006" key="4">
    <source>
        <dbReference type="Google" id="ProtNLM"/>
    </source>
</evidence>
<evidence type="ECO:0000313" key="3">
    <source>
        <dbReference type="Proteomes" id="UP001189429"/>
    </source>
</evidence>
<sequence>MGRRLGIGGLATLKQESITPKTKQDYVRRLVRFDDFCKTHGLATATDDSSEEALVEYMDLLFSRGKPSNLLWPLLRSVSGPAWSPSSLCDRRDSNPRPQQT</sequence>
<gene>
    <name evidence="2" type="ORF">PCOR1329_LOCUS43629</name>
</gene>
<name>A0ABN9TYS2_9DINO</name>
<dbReference type="EMBL" id="CAUYUJ010015243">
    <property type="protein sequence ID" value="CAK0851476.1"/>
    <property type="molecule type" value="Genomic_DNA"/>
</dbReference>
<accession>A0ABN9TYS2</accession>